<sequence>MAVDRKITPKAPSQRPSDFYKGKQQGGAYGKPEKVGERTQGGPMREKLHKPGL</sequence>
<protein>
    <submittedName>
        <fullName evidence="2">Uncharacterized protein</fullName>
    </submittedName>
</protein>
<dbReference type="Proteomes" id="UP001172109">
    <property type="component" value="Unassembled WGS sequence"/>
</dbReference>
<gene>
    <name evidence="2" type="ORF">QZM56_07545</name>
</gene>
<comment type="caution">
    <text evidence="2">The sequence shown here is derived from an EMBL/GenBank/DDBJ whole genome shotgun (WGS) entry which is preliminary data.</text>
</comment>
<evidence type="ECO:0000256" key="1">
    <source>
        <dbReference type="SAM" id="MobiDB-lite"/>
    </source>
</evidence>
<evidence type="ECO:0000313" key="3">
    <source>
        <dbReference type="Proteomes" id="UP001172109"/>
    </source>
</evidence>
<feature type="region of interest" description="Disordered" evidence="1">
    <location>
        <begin position="1"/>
        <end position="53"/>
    </location>
</feature>
<dbReference type="EMBL" id="JAUJQS010000004">
    <property type="protein sequence ID" value="MDN7564351.1"/>
    <property type="molecule type" value="Genomic_DNA"/>
</dbReference>
<proteinExistence type="predicted"/>
<evidence type="ECO:0000313" key="2">
    <source>
        <dbReference type="EMBL" id="MDN7564351.1"/>
    </source>
</evidence>
<reference evidence="2" key="1">
    <citation type="submission" date="2023-07" db="EMBL/GenBank/DDBJ databases">
        <title>A collection of bacterial strains from the Burkholderia cepacia Research Laboratory and Repository.</title>
        <authorList>
            <person name="Lipuma J."/>
            <person name="Spilker T."/>
            <person name="Caverly L."/>
        </authorList>
    </citation>
    <scope>NUCLEOTIDE SEQUENCE</scope>
    <source>
        <strain evidence="2">AU44979</strain>
    </source>
</reference>
<name>A0AAP4R023_9BURK</name>
<dbReference type="RefSeq" id="WP_171026719.1">
    <property type="nucleotide sequence ID" value="NZ_CADEUY010000005.1"/>
</dbReference>
<dbReference type="AlphaFoldDB" id="A0AAP4R023"/>
<accession>A0AAP4R023</accession>
<organism evidence="2 3">
    <name type="scientific">Burkholderia contaminans</name>
    <dbReference type="NCBI Taxonomy" id="488447"/>
    <lineage>
        <taxon>Bacteria</taxon>
        <taxon>Pseudomonadati</taxon>
        <taxon>Pseudomonadota</taxon>
        <taxon>Betaproteobacteria</taxon>
        <taxon>Burkholderiales</taxon>
        <taxon>Burkholderiaceae</taxon>
        <taxon>Burkholderia</taxon>
        <taxon>Burkholderia cepacia complex</taxon>
    </lineage>
</organism>